<gene>
    <name evidence="1" type="ORF">SORDD15_01823</name>
</gene>
<evidence type="ECO:0000313" key="2">
    <source>
        <dbReference type="Proteomes" id="UP000070678"/>
    </source>
</evidence>
<dbReference type="Proteomes" id="UP000070678">
    <property type="component" value="Unassembled WGS sequence"/>
</dbReference>
<dbReference type="EMBL" id="LQNX01000071">
    <property type="protein sequence ID" value="KXT79918.1"/>
    <property type="molecule type" value="Genomic_DNA"/>
</dbReference>
<sequence>MECGILCKRLNSDKNWANSIKKLEKIEGKRYDRKEEILEDYHVTY</sequence>
<dbReference type="AlphaFoldDB" id="A0A139NV52"/>
<comment type="caution">
    <text evidence="1">The sequence shown here is derived from an EMBL/GenBank/DDBJ whole genome shotgun (WGS) entry which is preliminary data.</text>
</comment>
<organism evidence="1 2">
    <name type="scientific">Streptococcus oralis</name>
    <dbReference type="NCBI Taxonomy" id="1303"/>
    <lineage>
        <taxon>Bacteria</taxon>
        <taxon>Bacillati</taxon>
        <taxon>Bacillota</taxon>
        <taxon>Bacilli</taxon>
        <taxon>Lactobacillales</taxon>
        <taxon>Streptococcaceae</taxon>
        <taxon>Streptococcus</taxon>
    </lineage>
</organism>
<protein>
    <submittedName>
        <fullName evidence="1">Uncharacterized protein</fullName>
    </submittedName>
</protein>
<name>A0A139NV52_STROR</name>
<accession>A0A139NV52</accession>
<evidence type="ECO:0000313" key="1">
    <source>
        <dbReference type="EMBL" id="KXT79918.1"/>
    </source>
</evidence>
<proteinExistence type="predicted"/>
<reference evidence="1 2" key="1">
    <citation type="submission" date="2016-01" db="EMBL/GenBank/DDBJ databases">
        <title>Highly variable Streptococcus oralis are common among viridans streptococci isolated from primates.</title>
        <authorList>
            <person name="Denapaite D."/>
            <person name="Rieger M."/>
            <person name="Koendgen S."/>
            <person name="Brueckner R."/>
            <person name="Ochigava I."/>
            <person name="Kappeler P."/>
            <person name="Maetz-Rensing K."/>
            <person name="Leendertz F."/>
            <person name="Hakenbeck R."/>
        </authorList>
    </citation>
    <scope>NUCLEOTIDE SEQUENCE [LARGE SCALE GENOMIC DNA]</scope>
    <source>
        <strain evidence="1 2">DD15</strain>
    </source>
</reference>
<dbReference type="PATRIC" id="fig|1303.78.peg.1913"/>